<name>A0A1I8A9L8_9BILA</name>
<protein>
    <submittedName>
        <fullName evidence="2">DUF3399 domain-containing protein</fullName>
    </submittedName>
</protein>
<evidence type="ECO:0000313" key="1">
    <source>
        <dbReference type="Proteomes" id="UP000095287"/>
    </source>
</evidence>
<keyword evidence="1" id="KW-1185">Reference proteome</keyword>
<proteinExistence type="predicted"/>
<sequence>MPQRGPPQWRLHPADHWHTSISYSGNQLRITQTKSSLSAIFRHSDLVDRERHDAAMKECEVMFQKNTEFLISAQPTGPLHAQKARFAELHRIKRKKAHLMSV</sequence>
<evidence type="ECO:0000313" key="2">
    <source>
        <dbReference type="WBParaSite" id="L893_g365.t1"/>
    </source>
</evidence>
<dbReference type="Proteomes" id="UP000095287">
    <property type="component" value="Unplaced"/>
</dbReference>
<reference evidence="2" key="1">
    <citation type="submission" date="2016-11" db="UniProtKB">
        <authorList>
            <consortium name="WormBaseParasite"/>
        </authorList>
    </citation>
    <scope>IDENTIFICATION</scope>
</reference>
<dbReference type="AlphaFoldDB" id="A0A1I8A9L8"/>
<dbReference type="WBParaSite" id="L893_g365.t1">
    <property type="protein sequence ID" value="L893_g365.t1"/>
    <property type="gene ID" value="L893_g365"/>
</dbReference>
<organism evidence="1 2">
    <name type="scientific">Steinernema glaseri</name>
    <dbReference type="NCBI Taxonomy" id="37863"/>
    <lineage>
        <taxon>Eukaryota</taxon>
        <taxon>Metazoa</taxon>
        <taxon>Ecdysozoa</taxon>
        <taxon>Nematoda</taxon>
        <taxon>Chromadorea</taxon>
        <taxon>Rhabditida</taxon>
        <taxon>Tylenchina</taxon>
        <taxon>Panagrolaimomorpha</taxon>
        <taxon>Strongyloidoidea</taxon>
        <taxon>Steinernematidae</taxon>
        <taxon>Steinernema</taxon>
    </lineage>
</organism>
<accession>A0A1I8A9L8</accession>